<dbReference type="Proteomes" id="UP000307173">
    <property type="component" value="Unassembled WGS sequence"/>
</dbReference>
<comment type="caution">
    <text evidence="2">The sequence shown here is derived from an EMBL/GenBank/DDBJ whole genome shotgun (WGS) entry which is preliminary data.</text>
</comment>
<dbReference type="InterPro" id="IPR019181">
    <property type="entry name" value="LSM12_ABD"/>
</dbReference>
<dbReference type="InterPro" id="IPR039683">
    <property type="entry name" value="Lsm12-like"/>
</dbReference>
<dbReference type="Pfam" id="PF09793">
    <property type="entry name" value="AD"/>
    <property type="match status" value="1"/>
</dbReference>
<dbReference type="STRING" id="52247.A0A4T0X0Z1"/>
<accession>A0A4T0X0Z1</accession>
<feature type="domain" description="AD" evidence="1">
    <location>
        <begin position="106"/>
        <end position="218"/>
    </location>
</feature>
<gene>
    <name evidence="2" type="ORF">CANINC_002513</name>
</gene>
<organism evidence="2 3">
    <name type="scientific">Pichia inconspicua</name>
    <dbReference type="NCBI Taxonomy" id="52247"/>
    <lineage>
        <taxon>Eukaryota</taxon>
        <taxon>Fungi</taxon>
        <taxon>Dikarya</taxon>
        <taxon>Ascomycota</taxon>
        <taxon>Saccharomycotina</taxon>
        <taxon>Pichiomycetes</taxon>
        <taxon>Pichiales</taxon>
        <taxon>Pichiaceae</taxon>
        <taxon>Pichia</taxon>
    </lineage>
</organism>
<sequence length="224" mass="24911">MLLIDDVVGLQVKIITKNDTVVYGKVHSYLPHSVITIIKTPPPSTNKQSAQAQHDFASADNTFTSDATVISICVDFIANIILVSKPKPRDNRDVNQKFAVKVNAPHHIPTDSLAKNIRQGSKVITKQENEFKIRKIVKGKKVSEEGMRILQHLSKSVPVDTISLDDSGNIKIADTHIKIMKPFKSSDVKIIDGDGTKQEEERLANIKKIVDKAWEKIEQTRKGG</sequence>
<dbReference type="InterPro" id="IPR047574">
    <property type="entry name" value="AD"/>
</dbReference>
<evidence type="ECO:0000313" key="2">
    <source>
        <dbReference type="EMBL" id="TID28336.1"/>
    </source>
</evidence>
<dbReference type="EMBL" id="SELW01000405">
    <property type="protein sequence ID" value="TID28336.1"/>
    <property type="molecule type" value="Genomic_DNA"/>
</dbReference>
<evidence type="ECO:0000259" key="1">
    <source>
        <dbReference type="PROSITE" id="PS52001"/>
    </source>
</evidence>
<keyword evidence="3" id="KW-1185">Reference proteome</keyword>
<proteinExistence type="predicted"/>
<dbReference type="PROSITE" id="PS52001">
    <property type="entry name" value="AD"/>
    <property type="match status" value="1"/>
</dbReference>
<name>A0A4T0X0Z1_9ASCO</name>
<dbReference type="AlphaFoldDB" id="A0A4T0X0Z1"/>
<dbReference type="PANTHER" id="PTHR13542">
    <property type="entry name" value="LSM12 HOMOLOG"/>
    <property type="match status" value="1"/>
</dbReference>
<reference evidence="2 3" key="1">
    <citation type="journal article" date="2019" name="Front. Genet.">
        <title>Whole-Genome Sequencing of the Opportunistic Yeast Pathogen Candida inconspicua Uncovers Its Hybrid Origin.</title>
        <authorList>
            <person name="Mixao V."/>
            <person name="Hansen A.P."/>
            <person name="Saus E."/>
            <person name="Boekhout T."/>
            <person name="Lass-Florl C."/>
            <person name="Gabaldon T."/>
        </authorList>
    </citation>
    <scope>NUCLEOTIDE SEQUENCE [LARGE SCALE GENOMIC DNA]</scope>
    <source>
        <strain evidence="2 3">CBS 180</strain>
    </source>
</reference>
<protein>
    <recommendedName>
        <fullName evidence="1">AD domain-containing protein</fullName>
    </recommendedName>
</protein>
<evidence type="ECO:0000313" key="3">
    <source>
        <dbReference type="Proteomes" id="UP000307173"/>
    </source>
</evidence>
<dbReference type="OrthoDB" id="1057137at2759"/>